<evidence type="ECO:0000313" key="2">
    <source>
        <dbReference type="EMBL" id="CAI9276582.1"/>
    </source>
</evidence>
<feature type="region of interest" description="Disordered" evidence="1">
    <location>
        <begin position="23"/>
        <end position="110"/>
    </location>
</feature>
<feature type="compositionally biased region" description="Basic and acidic residues" evidence="1">
    <location>
        <begin position="52"/>
        <end position="73"/>
    </location>
</feature>
<name>A0AA36DZQ8_LACSI</name>
<proteinExistence type="predicted"/>
<sequence length="110" mass="12721">MAENQQGDLYYQALVANRWVEEEPEMVQEENAEARPKEYMVMDYENGESEEESYKGEDMKETPSEPHHSKTPPDQHTVQESATECIRSLKKISSQPQATTLCESRAIRVR</sequence>
<organism evidence="2 3">
    <name type="scientific">Lactuca saligna</name>
    <name type="common">Willowleaf lettuce</name>
    <dbReference type="NCBI Taxonomy" id="75948"/>
    <lineage>
        <taxon>Eukaryota</taxon>
        <taxon>Viridiplantae</taxon>
        <taxon>Streptophyta</taxon>
        <taxon>Embryophyta</taxon>
        <taxon>Tracheophyta</taxon>
        <taxon>Spermatophyta</taxon>
        <taxon>Magnoliopsida</taxon>
        <taxon>eudicotyledons</taxon>
        <taxon>Gunneridae</taxon>
        <taxon>Pentapetalae</taxon>
        <taxon>asterids</taxon>
        <taxon>campanulids</taxon>
        <taxon>Asterales</taxon>
        <taxon>Asteraceae</taxon>
        <taxon>Cichorioideae</taxon>
        <taxon>Cichorieae</taxon>
        <taxon>Lactucinae</taxon>
        <taxon>Lactuca</taxon>
    </lineage>
</organism>
<dbReference type="EMBL" id="OX465079">
    <property type="protein sequence ID" value="CAI9276582.1"/>
    <property type="molecule type" value="Genomic_DNA"/>
</dbReference>
<feature type="compositionally biased region" description="Polar residues" evidence="1">
    <location>
        <begin position="91"/>
        <end position="102"/>
    </location>
</feature>
<protein>
    <submittedName>
        <fullName evidence="2">Uncharacterized protein</fullName>
    </submittedName>
</protein>
<dbReference type="Proteomes" id="UP001177003">
    <property type="component" value="Chromosome 3"/>
</dbReference>
<evidence type="ECO:0000256" key="1">
    <source>
        <dbReference type="SAM" id="MobiDB-lite"/>
    </source>
</evidence>
<keyword evidence="3" id="KW-1185">Reference proteome</keyword>
<accession>A0AA36DZQ8</accession>
<gene>
    <name evidence="2" type="ORF">LSALG_LOCUS16553</name>
</gene>
<evidence type="ECO:0000313" key="3">
    <source>
        <dbReference type="Proteomes" id="UP001177003"/>
    </source>
</evidence>
<reference evidence="2" key="1">
    <citation type="submission" date="2023-04" db="EMBL/GenBank/DDBJ databases">
        <authorList>
            <person name="Vijverberg K."/>
            <person name="Xiong W."/>
            <person name="Schranz E."/>
        </authorList>
    </citation>
    <scope>NUCLEOTIDE SEQUENCE</scope>
</reference>
<dbReference type="AlphaFoldDB" id="A0AA36DZQ8"/>